<evidence type="ECO:0000256" key="5">
    <source>
        <dbReference type="SAM" id="SignalP"/>
    </source>
</evidence>
<reference evidence="7 8" key="1">
    <citation type="submission" date="2017-03" db="EMBL/GenBank/DDBJ databases">
        <authorList>
            <person name="Afonso C.L."/>
            <person name="Miller P.J."/>
            <person name="Scott M.A."/>
            <person name="Spackman E."/>
            <person name="Goraichik I."/>
            <person name="Dimitrov K.M."/>
            <person name="Suarez D.L."/>
            <person name="Swayne D.E."/>
        </authorList>
    </citation>
    <scope>NUCLEOTIDE SEQUENCE [LARGE SCALE GENOMIC DNA]</scope>
    <source>
        <strain evidence="7 8">CECT 7639</strain>
    </source>
</reference>
<evidence type="ECO:0000256" key="2">
    <source>
        <dbReference type="ARBA" id="ARBA00022723"/>
    </source>
</evidence>
<dbReference type="PROSITE" id="PS51007">
    <property type="entry name" value="CYTC"/>
    <property type="match status" value="1"/>
</dbReference>
<dbReference type="InterPro" id="IPR009056">
    <property type="entry name" value="Cyt_c-like_dom"/>
</dbReference>
<name>A0A1Y5RPB3_9RHOB</name>
<evidence type="ECO:0000313" key="7">
    <source>
        <dbReference type="EMBL" id="SLN22331.1"/>
    </source>
</evidence>
<dbReference type="Pfam" id="PF00034">
    <property type="entry name" value="Cytochrom_C"/>
    <property type="match status" value="1"/>
</dbReference>
<dbReference type="InterPro" id="IPR036909">
    <property type="entry name" value="Cyt_c-like_dom_sf"/>
</dbReference>
<dbReference type="Proteomes" id="UP000193077">
    <property type="component" value="Unassembled WGS sequence"/>
</dbReference>
<evidence type="ECO:0000313" key="8">
    <source>
        <dbReference type="Proteomes" id="UP000193077"/>
    </source>
</evidence>
<evidence type="ECO:0000256" key="1">
    <source>
        <dbReference type="ARBA" id="ARBA00022617"/>
    </source>
</evidence>
<evidence type="ECO:0000256" key="3">
    <source>
        <dbReference type="ARBA" id="ARBA00023004"/>
    </source>
</evidence>
<keyword evidence="5" id="KW-0732">Signal</keyword>
<keyword evidence="1 4" id="KW-0349">Heme</keyword>
<organism evidence="7 8">
    <name type="scientific">Falsiruegeria litorea R37</name>
    <dbReference type="NCBI Taxonomy" id="1200284"/>
    <lineage>
        <taxon>Bacteria</taxon>
        <taxon>Pseudomonadati</taxon>
        <taxon>Pseudomonadota</taxon>
        <taxon>Alphaproteobacteria</taxon>
        <taxon>Rhodobacterales</taxon>
        <taxon>Roseobacteraceae</taxon>
        <taxon>Falsiruegeria</taxon>
    </lineage>
</organism>
<feature type="signal peptide" evidence="5">
    <location>
        <begin position="1"/>
        <end position="19"/>
    </location>
</feature>
<gene>
    <name evidence="7" type="ORF">TRL7639_00666</name>
</gene>
<proteinExistence type="predicted"/>
<dbReference type="OrthoDB" id="9793634at2"/>
<evidence type="ECO:0000256" key="4">
    <source>
        <dbReference type="PROSITE-ProRule" id="PRU00433"/>
    </source>
</evidence>
<dbReference type="GO" id="GO:0020037">
    <property type="term" value="F:heme binding"/>
    <property type="evidence" value="ECO:0007669"/>
    <property type="project" value="InterPro"/>
</dbReference>
<feature type="domain" description="Cytochrome c" evidence="6">
    <location>
        <begin position="44"/>
        <end position="149"/>
    </location>
</feature>
<dbReference type="RefSeq" id="WP_085794351.1">
    <property type="nucleotide sequence ID" value="NZ_FWFO01000001.1"/>
</dbReference>
<evidence type="ECO:0000259" key="6">
    <source>
        <dbReference type="PROSITE" id="PS51007"/>
    </source>
</evidence>
<dbReference type="NCBIfam" id="TIGR04485">
    <property type="entry name" value="thiosulf_SoxX"/>
    <property type="match status" value="1"/>
</dbReference>
<dbReference type="GO" id="GO:0046872">
    <property type="term" value="F:metal ion binding"/>
    <property type="evidence" value="ECO:0007669"/>
    <property type="project" value="UniProtKB-KW"/>
</dbReference>
<dbReference type="InterPro" id="IPR030999">
    <property type="entry name" value="Thiosulf_SoxX"/>
</dbReference>
<dbReference type="AlphaFoldDB" id="A0A1Y5RPB3"/>
<protein>
    <submittedName>
        <fullName evidence="7">Cytochrome c</fullName>
    </submittedName>
</protein>
<keyword evidence="2 4" id="KW-0479">Metal-binding</keyword>
<keyword evidence="3 4" id="KW-0408">Iron</keyword>
<sequence>MKRALILTLCTAFGATAVAAGEVKPADVVYEDGVVNASLTGQAGDAANGRKVFANRKQGNCLACHANSDMPEEGFHGEVGPMMDGVGERWTEAELRGIVSNSKMVFEGTIMPAFYIDSGYERPLDKFAGQSILSAQQVEDIIAYLMTLKDS</sequence>
<dbReference type="Gene3D" id="1.10.760.10">
    <property type="entry name" value="Cytochrome c-like domain"/>
    <property type="match status" value="1"/>
</dbReference>
<dbReference type="SUPFAM" id="SSF46626">
    <property type="entry name" value="Cytochrome c"/>
    <property type="match status" value="1"/>
</dbReference>
<keyword evidence="8" id="KW-1185">Reference proteome</keyword>
<feature type="chain" id="PRO_5012667016" evidence="5">
    <location>
        <begin position="20"/>
        <end position="151"/>
    </location>
</feature>
<dbReference type="EMBL" id="FWFO01000001">
    <property type="protein sequence ID" value="SLN22331.1"/>
    <property type="molecule type" value="Genomic_DNA"/>
</dbReference>
<accession>A0A1Y5RPB3</accession>
<dbReference type="GO" id="GO:0009055">
    <property type="term" value="F:electron transfer activity"/>
    <property type="evidence" value="ECO:0007669"/>
    <property type="project" value="InterPro"/>
</dbReference>